<dbReference type="Pfam" id="PF10604">
    <property type="entry name" value="Polyketide_cyc2"/>
    <property type="match status" value="1"/>
</dbReference>
<evidence type="ECO:0000313" key="1">
    <source>
        <dbReference type="EMBL" id="QUR67856.1"/>
    </source>
</evidence>
<gene>
    <name evidence="1" type="ORF">F6B93_12720</name>
</gene>
<dbReference type="Proteomes" id="UP000682202">
    <property type="component" value="Chromosome"/>
</dbReference>
<accession>A0A975PX40</accession>
<keyword evidence="2" id="KW-1185">Reference proteome</keyword>
<dbReference type="CDD" id="cd07821">
    <property type="entry name" value="PYR_PYL_RCAR_like"/>
    <property type="match status" value="1"/>
</dbReference>
<dbReference type="AlphaFoldDB" id="A0A975PX40"/>
<dbReference type="InterPro" id="IPR019587">
    <property type="entry name" value="Polyketide_cyclase/dehydratase"/>
</dbReference>
<dbReference type="SUPFAM" id="SSF55961">
    <property type="entry name" value="Bet v1-like"/>
    <property type="match status" value="1"/>
</dbReference>
<evidence type="ECO:0008006" key="3">
    <source>
        <dbReference type="Google" id="ProtNLM"/>
    </source>
</evidence>
<dbReference type="EMBL" id="CP046600">
    <property type="protein sequence ID" value="QUR67856.1"/>
    <property type="molecule type" value="Genomic_DNA"/>
</dbReference>
<evidence type="ECO:0000313" key="2">
    <source>
        <dbReference type="Proteomes" id="UP000682202"/>
    </source>
</evidence>
<protein>
    <recommendedName>
        <fullName evidence="3">SRPBCC family protein</fullName>
    </recommendedName>
</protein>
<dbReference type="InterPro" id="IPR023393">
    <property type="entry name" value="START-like_dom_sf"/>
</dbReference>
<sequence>MASHPLAAYGRRMELHTEIAINAPASTAWEVLGTQFGEIADWTATIGSSTLEGQLGVGAVRSCQSNGFGPLPVGAVTEEITHFDSEAMELAYVATSGLPPFLREARNSWTIVPNGASRCVATSHARLVLAPWARPLGAIARLQVRRLLRQVGEELAFRVERGEPHPRVAARQQAPVPGRSGR</sequence>
<dbReference type="Gene3D" id="3.30.530.20">
    <property type="match status" value="1"/>
</dbReference>
<organism evidence="1 2">
    <name type="scientific">Mycobacterium spongiae</name>
    <dbReference type="NCBI Taxonomy" id="886343"/>
    <lineage>
        <taxon>Bacteria</taxon>
        <taxon>Bacillati</taxon>
        <taxon>Actinomycetota</taxon>
        <taxon>Actinomycetes</taxon>
        <taxon>Mycobacteriales</taxon>
        <taxon>Mycobacteriaceae</taxon>
        <taxon>Mycobacterium</taxon>
    </lineage>
</organism>
<dbReference type="KEGG" id="mspg:F6B93_12720"/>
<proteinExistence type="predicted"/>
<reference evidence="1" key="1">
    <citation type="submission" date="2019-12" db="EMBL/GenBank/DDBJ databases">
        <title>Mycobacterium spongiae sp. nov.</title>
        <authorList>
            <person name="Stinear T."/>
        </authorList>
    </citation>
    <scope>NUCLEOTIDE SEQUENCE</scope>
    <source>
        <strain evidence="1">FSD4b-SM</strain>
    </source>
</reference>
<name>A0A975PX40_9MYCO</name>